<dbReference type="InterPro" id="IPR051459">
    <property type="entry name" value="Cytochrome_c-type_DH"/>
</dbReference>
<accession>A0ABV2SSY4</accession>
<evidence type="ECO:0000313" key="6">
    <source>
        <dbReference type="EMBL" id="MET6990268.1"/>
    </source>
</evidence>
<evidence type="ECO:0000256" key="1">
    <source>
        <dbReference type="ARBA" id="ARBA00022617"/>
    </source>
</evidence>
<proteinExistence type="predicted"/>
<evidence type="ECO:0000256" key="2">
    <source>
        <dbReference type="ARBA" id="ARBA00022723"/>
    </source>
</evidence>
<evidence type="ECO:0000313" key="7">
    <source>
        <dbReference type="Proteomes" id="UP001549799"/>
    </source>
</evidence>
<keyword evidence="2 4" id="KW-0479">Metal-binding</keyword>
<dbReference type="SUPFAM" id="SSF46626">
    <property type="entry name" value="Cytochrome c"/>
    <property type="match status" value="1"/>
</dbReference>
<evidence type="ECO:0000256" key="3">
    <source>
        <dbReference type="ARBA" id="ARBA00023004"/>
    </source>
</evidence>
<protein>
    <submittedName>
        <fullName evidence="6">Cytochrome c</fullName>
    </submittedName>
</protein>
<dbReference type="PROSITE" id="PS51007">
    <property type="entry name" value="CYTC"/>
    <property type="match status" value="1"/>
</dbReference>
<dbReference type="PANTHER" id="PTHR35008:SF8">
    <property type="entry name" value="ALCOHOL DEHYDROGENASE CYTOCHROME C SUBUNIT"/>
    <property type="match status" value="1"/>
</dbReference>
<reference evidence="6 7" key="1">
    <citation type="submission" date="2024-07" db="EMBL/GenBank/DDBJ databases">
        <title>The genome sequence of type strain Sediminicola arcticus GDMCC 1.2805.</title>
        <authorList>
            <person name="Liu Y."/>
        </authorList>
    </citation>
    <scope>NUCLEOTIDE SEQUENCE [LARGE SCALE GENOMIC DNA]</scope>
    <source>
        <strain evidence="6 7">GDMCC 1.2805</strain>
    </source>
</reference>
<dbReference type="Pfam" id="PF00034">
    <property type="entry name" value="Cytochrom_C"/>
    <property type="match status" value="1"/>
</dbReference>
<organism evidence="6 7">
    <name type="scientific">Sediminicola arcticus</name>
    <dbReference type="NCBI Taxonomy" id="1574308"/>
    <lineage>
        <taxon>Bacteria</taxon>
        <taxon>Pseudomonadati</taxon>
        <taxon>Bacteroidota</taxon>
        <taxon>Flavobacteriia</taxon>
        <taxon>Flavobacteriales</taxon>
        <taxon>Flavobacteriaceae</taxon>
        <taxon>Sediminicola</taxon>
    </lineage>
</organism>
<keyword evidence="7" id="KW-1185">Reference proteome</keyword>
<dbReference type="PANTHER" id="PTHR35008">
    <property type="entry name" value="BLL4482 PROTEIN-RELATED"/>
    <property type="match status" value="1"/>
</dbReference>
<dbReference type="EMBL" id="JBEXAE010000002">
    <property type="protein sequence ID" value="MET6990268.1"/>
    <property type="molecule type" value="Genomic_DNA"/>
</dbReference>
<gene>
    <name evidence="6" type="ORF">ABXZ36_06370</name>
</gene>
<evidence type="ECO:0000259" key="5">
    <source>
        <dbReference type="PROSITE" id="PS51007"/>
    </source>
</evidence>
<feature type="domain" description="Cytochrome c" evidence="5">
    <location>
        <begin position="27"/>
        <end position="115"/>
    </location>
</feature>
<name>A0ABV2SSY4_9FLAO</name>
<keyword evidence="3 4" id="KW-0408">Iron</keyword>
<dbReference type="InterPro" id="IPR036909">
    <property type="entry name" value="Cyt_c-like_dom_sf"/>
</dbReference>
<keyword evidence="1 4" id="KW-0349">Heme</keyword>
<dbReference type="Proteomes" id="UP001549799">
    <property type="component" value="Unassembled WGS sequence"/>
</dbReference>
<sequence length="134" mass="15230">MKVLLILYITIVFLLANTLFQDNELKESMKRGSEIYADFCVTCHLTKGEGVPYTFPPLAKSDYLMNNRKESIRGIKYGQRGEIVVNGKTYNNTMMPMGLTDDEVADVMNYITNSWGNKNDKMVTEDEVATIGKR</sequence>
<dbReference type="InterPro" id="IPR009056">
    <property type="entry name" value="Cyt_c-like_dom"/>
</dbReference>
<dbReference type="RefSeq" id="WP_354614658.1">
    <property type="nucleotide sequence ID" value="NZ_JBEXAE010000002.1"/>
</dbReference>
<dbReference type="Gene3D" id="1.10.760.10">
    <property type="entry name" value="Cytochrome c-like domain"/>
    <property type="match status" value="1"/>
</dbReference>
<evidence type="ECO:0000256" key="4">
    <source>
        <dbReference type="PROSITE-ProRule" id="PRU00433"/>
    </source>
</evidence>
<comment type="caution">
    <text evidence="6">The sequence shown here is derived from an EMBL/GenBank/DDBJ whole genome shotgun (WGS) entry which is preliminary data.</text>
</comment>